<protein>
    <submittedName>
        <fullName evidence="2">Kinase</fullName>
    </submittedName>
</protein>
<gene>
    <name evidence="2" type="ORF">E1267_04055</name>
</gene>
<dbReference type="Pfam" id="PF13671">
    <property type="entry name" value="AAA_33"/>
    <property type="match status" value="1"/>
</dbReference>
<keyword evidence="2" id="KW-0808">Transferase</keyword>
<proteinExistence type="predicted"/>
<dbReference type="GO" id="GO:0016301">
    <property type="term" value="F:kinase activity"/>
    <property type="evidence" value="ECO:0007669"/>
    <property type="project" value="UniProtKB-KW"/>
</dbReference>
<sequence>MRGRSDQTQLIVLRGNSGSGKTTVARAIRDAYDRRGLAIVSQDVVRREILRELDQPDGVNIGLIDTITRYALDHGHHVILEGILTTGRYGDMLTALRRDHPDRSHFFYLDVSFDETLRRHATRPQSREFGADMMRDWYVERDLLPGAGEIVIDQTSSLEETVRRIMSRTLTTAPSAPPRDPPARSRRP</sequence>
<name>A0A4R4NMX8_9ACTN</name>
<evidence type="ECO:0000256" key="1">
    <source>
        <dbReference type="SAM" id="MobiDB-lite"/>
    </source>
</evidence>
<comment type="caution">
    <text evidence="2">The sequence shown here is derived from an EMBL/GenBank/DDBJ whole genome shotgun (WGS) entry which is preliminary data.</text>
</comment>
<dbReference type="Gene3D" id="3.40.50.300">
    <property type="entry name" value="P-loop containing nucleotide triphosphate hydrolases"/>
    <property type="match status" value="1"/>
</dbReference>
<evidence type="ECO:0000313" key="2">
    <source>
        <dbReference type="EMBL" id="TDC10549.1"/>
    </source>
</evidence>
<dbReference type="CDD" id="cd02019">
    <property type="entry name" value="NK"/>
    <property type="match status" value="1"/>
</dbReference>
<accession>A0A4R4NMX8</accession>
<evidence type="ECO:0000313" key="3">
    <source>
        <dbReference type="Proteomes" id="UP000295157"/>
    </source>
</evidence>
<dbReference type="NCBIfam" id="NF005255">
    <property type="entry name" value="PRK06762.2-2"/>
    <property type="match status" value="1"/>
</dbReference>
<dbReference type="AlphaFoldDB" id="A0A4R4NMX8"/>
<dbReference type="InterPro" id="IPR027417">
    <property type="entry name" value="P-loop_NTPase"/>
</dbReference>
<dbReference type="OrthoDB" id="9781848at2"/>
<dbReference type="EMBL" id="SMJZ01000008">
    <property type="protein sequence ID" value="TDC10549.1"/>
    <property type="molecule type" value="Genomic_DNA"/>
</dbReference>
<keyword evidence="3" id="KW-1185">Reference proteome</keyword>
<dbReference type="SUPFAM" id="SSF52540">
    <property type="entry name" value="P-loop containing nucleoside triphosphate hydrolases"/>
    <property type="match status" value="1"/>
</dbReference>
<dbReference type="Proteomes" id="UP000295157">
    <property type="component" value="Unassembled WGS sequence"/>
</dbReference>
<reference evidence="2 3" key="1">
    <citation type="submission" date="2019-02" db="EMBL/GenBank/DDBJ databases">
        <title>Draft genome sequences of novel Actinobacteria.</title>
        <authorList>
            <person name="Sahin N."/>
            <person name="Ay H."/>
            <person name="Saygin H."/>
        </authorList>
    </citation>
    <scope>NUCLEOTIDE SEQUENCE [LARGE SCALE GENOMIC DNA]</scope>
    <source>
        <strain evidence="2 3">KC201</strain>
    </source>
</reference>
<keyword evidence="2" id="KW-0418">Kinase</keyword>
<feature type="region of interest" description="Disordered" evidence="1">
    <location>
        <begin position="168"/>
        <end position="188"/>
    </location>
</feature>
<dbReference type="RefSeq" id="WP_132329892.1">
    <property type="nucleotide sequence ID" value="NZ_SMJZ01000008.1"/>
</dbReference>
<organism evidence="2 3">
    <name type="scientific">Nonomuraea longispora</name>
    <dbReference type="NCBI Taxonomy" id="1848320"/>
    <lineage>
        <taxon>Bacteria</taxon>
        <taxon>Bacillati</taxon>
        <taxon>Actinomycetota</taxon>
        <taxon>Actinomycetes</taxon>
        <taxon>Streptosporangiales</taxon>
        <taxon>Streptosporangiaceae</taxon>
        <taxon>Nonomuraea</taxon>
    </lineage>
</organism>